<name>T1BNE3_9ZZZZ</name>
<evidence type="ECO:0000256" key="1">
    <source>
        <dbReference type="ARBA" id="ARBA00022741"/>
    </source>
</evidence>
<dbReference type="Gene3D" id="3.40.50.300">
    <property type="entry name" value="P-loop containing nucleotide triphosphate hydrolases"/>
    <property type="match status" value="1"/>
</dbReference>
<feature type="domain" description="Helicase ATP-binding" evidence="5">
    <location>
        <begin position="1"/>
        <end position="74"/>
    </location>
</feature>
<evidence type="ECO:0000256" key="3">
    <source>
        <dbReference type="ARBA" id="ARBA00022806"/>
    </source>
</evidence>
<accession>T1BNE3</accession>
<feature type="non-terminal residue" evidence="6">
    <location>
        <position position="150"/>
    </location>
</feature>
<protein>
    <submittedName>
        <fullName evidence="6">Helicase</fullName>
    </submittedName>
</protein>
<reference evidence="6" key="2">
    <citation type="journal article" date="2014" name="ISME J.">
        <title>Microbial stratification in low pH oxic and suboxic macroscopic growths along an acid mine drainage.</title>
        <authorList>
            <person name="Mendez-Garcia C."/>
            <person name="Mesa V."/>
            <person name="Sprenger R.R."/>
            <person name="Richter M."/>
            <person name="Diez M.S."/>
            <person name="Solano J."/>
            <person name="Bargiela R."/>
            <person name="Golyshina O.V."/>
            <person name="Manteca A."/>
            <person name="Ramos J.L."/>
            <person name="Gallego J.R."/>
            <person name="Llorente I."/>
            <person name="Martins Dos Santos V.A."/>
            <person name="Jensen O.N."/>
            <person name="Pelaez A.I."/>
            <person name="Sanchez J."/>
            <person name="Ferrer M."/>
        </authorList>
    </citation>
    <scope>NUCLEOTIDE SEQUENCE</scope>
</reference>
<dbReference type="GO" id="GO:0004386">
    <property type="term" value="F:helicase activity"/>
    <property type="evidence" value="ECO:0007669"/>
    <property type="project" value="UniProtKB-KW"/>
</dbReference>
<dbReference type="EMBL" id="AUZX01008701">
    <property type="protein sequence ID" value="EQD54789.1"/>
    <property type="molecule type" value="Genomic_DNA"/>
</dbReference>
<dbReference type="PANTHER" id="PTHR11274:SF0">
    <property type="entry name" value="GENERAL TRANSCRIPTION AND DNA REPAIR FACTOR IIH HELICASE SUBUNIT XPB"/>
    <property type="match status" value="1"/>
</dbReference>
<dbReference type="InterPro" id="IPR050615">
    <property type="entry name" value="ATP-dep_DNA_Helicase"/>
</dbReference>
<dbReference type="InterPro" id="IPR027417">
    <property type="entry name" value="P-loop_NTPase"/>
</dbReference>
<reference evidence="6" key="1">
    <citation type="submission" date="2013-08" db="EMBL/GenBank/DDBJ databases">
        <authorList>
            <person name="Mendez C."/>
            <person name="Richter M."/>
            <person name="Ferrer M."/>
            <person name="Sanchez J."/>
        </authorList>
    </citation>
    <scope>NUCLEOTIDE SEQUENCE</scope>
</reference>
<comment type="caution">
    <text evidence="6">The sequence shown here is derived from an EMBL/GenBank/DDBJ whole genome shotgun (WGS) entry which is preliminary data.</text>
</comment>
<feature type="non-terminal residue" evidence="6">
    <location>
        <position position="1"/>
    </location>
</feature>
<keyword evidence="2" id="KW-0378">Hydrolase</keyword>
<dbReference type="Pfam" id="PF04851">
    <property type="entry name" value="ResIII"/>
    <property type="match status" value="1"/>
</dbReference>
<dbReference type="SUPFAM" id="SSF52540">
    <property type="entry name" value="P-loop containing nucleoside triphosphate hydrolases"/>
    <property type="match status" value="1"/>
</dbReference>
<evidence type="ECO:0000256" key="2">
    <source>
        <dbReference type="ARBA" id="ARBA00022801"/>
    </source>
</evidence>
<dbReference type="InterPro" id="IPR006935">
    <property type="entry name" value="Helicase/UvrB_N"/>
</dbReference>
<proteinExistence type="predicted"/>
<evidence type="ECO:0000256" key="4">
    <source>
        <dbReference type="ARBA" id="ARBA00022840"/>
    </source>
</evidence>
<dbReference type="GO" id="GO:0016787">
    <property type="term" value="F:hydrolase activity"/>
    <property type="evidence" value="ECO:0007669"/>
    <property type="project" value="UniProtKB-KW"/>
</dbReference>
<organism evidence="6">
    <name type="scientific">mine drainage metagenome</name>
    <dbReference type="NCBI Taxonomy" id="410659"/>
    <lineage>
        <taxon>unclassified sequences</taxon>
        <taxon>metagenomes</taxon>
        <taxon>ecological metagenomes</taxon>
    </lineage>
</organism>
<evidence type="ECO:0000313" key="6">
    <source>
        <dbReference type="EMBL" id="EQD54789.1"/>
    </source>
</evidence>
<gene>
    <name evidence="6" type="ORF">B1A_12048</name>
</gene>
<dbReference type="PANTHER" id="PTHR11274">
    <property type="entry name" value="RAD25/XP-B DNA REPAIR HELICASE"/>
    <property type="match status" value="1"/>
</dbReference>
<evidence type="ECO:0000259" key="5">
    <source>
        <dbReference type="PROSITE" id="PS51192"/>
    </source>
</evidence>
<keyword evidence="1" id="KW-0547">Nucleotide-binding</keyword>
<dbReference type="GO" id="GO:0005524">
    <property type="term" value="F:ATP binding"/>
    <property type="evidence" value="ECO:0007669"/>
    <property type="project" value="UniProtKB-KW"/>
</dbReference>
<dbReference type="PROSITE" id="PS51192">
    <property type="entry name" value="HELICASE_ATP_BIND_1"/>
    <property type="match status" value="1"/>
</dbReference>
<sequence length="150" mass="16793">DVAVIQSLYQKEAVKDFVTEYGQVIVDECHHISAFTFEQVMRQVKAKYIVGLTATPTRKDGHHPIIYMQCGPVRFSMSAKAMAEMNPFEHRVVPRHTDFQMPPDPAVVTIQDVYGALSNDALRNAMIAADIVRAIESGRSPLLLTGRIEH</sequence>
<dbReference type="GO" id="GO:0003677">
    <property type="term" value="F:DNA binding"/>
    <property type="evidence" value="ECO:0007669"/>
    <property type="project" value="InterPro"/>
</dbReference>
<dbReference type="AlphaFoldDB" id="T1BNE3"/>
<keyword evidence="3 6" id="KW-0347">Helicase</keyword>
<dbReference type="InterPro" id="IPR014001">
    <property type="entry name" value="Helicase_ATP-bd"/>
</dbReference>
<keyword evidence="4" id="KW-0067">ATP-binding</keyword>